<dbReference type="EMBL" id="CP045121">
    <property type="protein sequence ID" value="QIN79616.1"/>
    <property type="molecule type" value="Genomic_DNA"/>
</dbReference>
<organism evidence="1 2">
    <name type="scientific">Rubrobacter marinus</name>
    <dbReference type="NCBI Taxonomy" id="2653852"/>
    <lineage>
        <taxon>Bacteria</taxon>
        <taxon>Bacillati</taxon>
        <taxon>Actinomycetota</taxon>
        <taxon>Rubrobacteria</taxon>
        <taxon>Rubrobacterales</taxon>
        <taxon>Rubrobacteraceae</taxon>
        <taxon>Rubrobacter</taxon>
    </lineage>
</organism>
<reference evidence="1 2" key="1">
    <citation type="submission" date="2019-10" db="EMBL/GenBank/DDBJ databases">
        <title>Rubrobacter sp nov SCSIO 52915 isolated from a deep-sea sediment in the South China Sea.</title>
        <authorList>
            <person name="Chen R.W."/>
        </authorList>
    </citation>
    <scope>NUCLEOTIDE SEQUENCE [LARGE SCALE GENOMIC DNA]</scope>
    <source>
        <strain evidence="1 2">SCSIO 52915</strain>
    </source>
</reference>
<proteinExistence type="predicted"/>
<sequence length="117" mass="13845">MKAIVKGKLYDTETAELIHRHEHWLPEYRDQRGGVQQVEGNYAQTLYLSPNGTFFYVYERPTGNDLHVLDETDLLYGRRSWLGDEKMDDVDRAICWLEKHHGSEVILQRWPERVWAG</sequence>
<keyword evidence="2" id="KW-1185">Reference proteome</keyword>
<gene>
    <name evidence="1" type="ORF">GBA65_15010</name>
</gene>
<evidence type="ECO:0000313" key="1">
    <source>
        <dbReference type="EMBL" id="QIN79616.1"/>
    </source>
</evidence>
<protein>
    <submittedName>
        <fullName evidence="1">Uncharacterized protein</fullName>
    </submittedName>
</protein>
<dbReference type="AlphaFoldDB" id="A0A6G8PZI5"/>
<evidence type="ECO:0000313" key="2">
    <source>
        <dbReference type="Proteomes" id="UP000502706"/>
    </source>
</evidence>
<dbReference type="RefSeq" id="WP_166397288.1">
    <property type="nucleotide sequence ID" value="NZ_CP045121.1"/>
</dbReference>
<name>A0A6G8PZI5_9ACTN</name>
<accession>A0A6G8PZI5</accession>
<dbReference type="KEGG" id="rmar:GBA65_15010"/>
<dbReference type="Proteomes" id="UP000502706">
    <property type="component" value="Chromosome"/>
</dbReference>